<keyword evidence="1" id="KW-1133">Transmembrane helix</keyword>
<dbReference type="InterPro" id="IPR025196">
    <property type="entry name" value="DUF4126"/>
</dbReference>
<protein>
    <recommendedName>
        <fullName evidence="2">DUF4126 domain-containing protein</fullName>
    </recommendedName>
</protein>
<proteinExistence type="predicted"/>
<accession>A0ABU1ZUM3</accession>
<organism evidence="3 4">
    <name type="scientific">Corynebacterium guangdongense</name>
    <dbReference type="NCBI Taxonomy" id="1783348"/>
    <lineage>
        <taxon>Bacteria</taxon>
        <taxon>Bacillati</taxon>
        <taxon>Actinomycetota</taxon>
        <taxon>Actinomycetes</taxon>
        <taxon>Mycobacteriales</taxon>
        <taxon>Corynebacteriaceae</taxon>
        <taxon>Corynebacterium</taxon>
    </lineage>
</organism>
<dbReference type="EMBL" id="JAVDXZ010000001">
    <property type="protein sequence ID" value="MDR7328628.1"/>
    <property type="molecule type" value="Genomic_DNA"/>
</dbReference>
<keyword evidence="4" id="KW-1185">Reference proteome</keyword>
<feature type="domain" description="DUF4126" evidence="2">
    <location>
        <begin position="3"/>
        <end position="176"/>
    </location>
</feature>
<feature type="transmembrane region" description="Helical" evidence="1">
    <location>
        <begin position="125"/>
        <end position="142"/>
    </location>
</feature>
<name>A0ABU1ZUM3_9CORY</name>
<comment type="caution">
    <text evidence="3">The sequence shown here is derived from an EMBL/GenBank/DDBJ whole genome shotgun (WGS) entry which is preliminary data.</text>
</comment>
<feature type="transmembrane region" description="Helical" evidence="1">
    <location>
        <begin position="6"/>
        <end position="30"/>
    </location>
</feature>
<reference evidence="3" key="1">
    <citation type="submission" date="2023-07" db="EMBL/GenBank/DDBJ databases">
        <title>Sequencing the genomes of 1000 actinobacteria strains.</title>
        <authorList>
            <person name="Klenk H.-P."/>
        </authorList>
    </citation>
    <scope>NUCLEOTIDE SEQUENCE</scope>
    <source>
        <strain evidence="3">DSM 107476</strain>
    </source>
</reference>
<evidence type="ECO:0000259" key="2">
    <source>
        <dbReference type="Pfam" id="PF13548"/>
    </source>
</evidence>
<keyword evidence="1" id="KW-0472">Membrane</keyword>
<feature type="transmembrane region" description="Helical" evidence="1">
    <location>
        <begin position="42"/>
        <end position="62"/>
    </location>
</feature>
<evidence type="ECO:0000313" key="3">
    <source>
        <dbReference type="EMBL" id="MDR7328628.1"/>
    </source>
</evidence>
<feature type="transmembrane region" description="Helical" evidence="1">
    <location>
        <begin position="100"/>
        <end position="118"/>
    </location>
</feature>
<feature type="transmembrane region" description="Helical" evidence="1">
    <location>
        <begin position="154"/>
        <end position="174"/>
    </location>
</feature>
<sequence>MDLATAVSLATAAGLNAYVPLLVFGLLARFSDVVHLPAGWEWLAHPILLGVVAALLVIEFVADKIPAVDSINDIVQTLIRPTSGGIVFGSATAVDGSAAINWWAVAAGVFIALAIHVGRATTRPVIDAATVGTGTIAASAAGDAAALSLTLAGIFAPLLAIALLVGLAGVVWWLTSRIRSRLA</sequence>
<dbReference type="RefSeq" id="WP_290197612.1">
    <property type="nucleotide sequence ID" value="NZ_CP047654.1"/>
</dbReference>
<gene>
    <name evidence="3" type="ORF">J2S39_000304</name>
</gene>
<evidence type="ECO:0000313" key="4">
    <source>
        <dbReference type="Proteomes" id="UP001180840"/>
    </source>
</evidence>
<keyword evidence="1" id="KW-0812">Transmembrane</keyword>
<evidence type="ECO:0000256" key="1">
    <source>
        <dbReference type="SAM" id="Phobius"/>
    </source>
</evidence>
<dbReference type="Pfam" id="PF13548">
    <property type="entry name" value="DUF4126"/>
    <property type="match status" value="1"/>
</dbReference>
<dbReference type="Proteomes" id="UP001180840">
    <property type="component" value="Unassembled WGS sequence"/>
</dbReference>